<dbReference type="GeneID" id="27350989"/>
<comment type="caution">
    <text evidence="7">Lacks conserved residue(s) required for the propagation of feature annotation.</text>
</comment>
<evidence type="ECO:0000256" key="1">
    <source>
        <dbReference type="ARBA" id="ARBA00004141"/>
    </source>
</evidence>
<keyword evidence="3 7" id="KW-0813">Transport</keyword>
<dbReference type="RefSeq" id="XP_016243824.1">
    <property type="nucleotide sequence ID" value="XM_016399262.1"/>
</dbReference>
<keyword evidence="10" id="KW-1185">Reference proteome</keyword>
<dbReference type="EMBL" id="KN847046">
    <property type="protein sequence ID" value="KIW23608.1"/>
    <property type="molecule type" value="Genomic_DNA"/>
</dbReference>
<evidence type="ECO:0000256" key="8">
    <source>
        <dbReference type="SAM" id="MobiDB-lite"/>
    </source>
</evidence>
<evidence type="ECO:0000313" key="9">
    <source>
        <dbReference type="EMBL" id="KIW23608.1"/>
    </source>
</evidence>
<comment type="similarity">
    <text evidence="2 7">Belongs to the ferroportin (FP) (TC 2.A.100) family. SLC40A subfamily.</text>
</comment>
<accession>A0A0D2BWZ2</accession>
<protein>
    <recommendedName>
        <fullName evidence="7">Solute carrier family 40 member</fullName>
    </recommendedName>
</protein>
<dbReference type="SUPFAM" id="SSF103473">
    <property type="entry name" value="MFS general substrate transporter"/>
    <property type="match status" value="1"/>
</dbReference>
<dbReference type="VEuPathDB" id="FungiDB:PV07_11795"/>
<dbReference type="Proteomes" id="UP000054466">
    <property type="component" value="Unassembled WGS sequence"/>
</dbReference>
<keyword evidence="6 7" id="KW-0472">Membrane</keyword>
<dbReference type="AlphaFoldDB" id="A0A0D2BWZ2"/>
<evidence type="ECO:0000256" key="6">
    <source>
        <dbReference type="ARBA" id="ARBA00023136"/>
    </source>
</evidence>
<feature type="compositionally biased region" description="Polar residues" evidence="8">
    <location>
        <begin position="29"/>
        <end position="38"/>
    </location>
</feature>
<dbReference type="Pfam" id="PF06963">
    <property type="entry name" value="FPN1"/>
    <property type="match status" value="1"/>
</dbReference>
<proteinExistence type="inferred from homology"/>
<feature type="transmembrane region" description="Helical" evidence="7">
    <location>
        <begin position="136"/>
        <end position="154"/>
    </location>
</feature>
<comment type="function">
    <text evidence="7">May be involved in iron transport and iron homeostasis.</text>
</comment>
<dbReference type="InterPro" id="IPR036259">
    <property type="entry name" value="MFS_trans_sf"/>
</dbReference>
<feature type="transmembrane region" description="Helical" evidence="7">
    <location>
        <begin position="381"/>
        <end position="401"/>
    </location>
</feature>
<evidence type="ECO:0000313" key="10">
    <source>
        <dbReference type="Proteomes" id="UP000054466"/>
    </source>
</evidence>
<dbReference type="GO" id="GO:0016020">
    <property type="term" value="C:membrane"/>
    <property type="evidence" value="ECO:0007669"/>
    <property type="project" value="UniProtKB-SubCell"/>
</dbReference>
<organism evidence="9 10">
    <name type="scientific">Cladophialophora immunda</name>
    <dbReference type="NCBI Taxonomy" id="569365"/>
    <lineage>
        <taxon>Eukaryota</taxon>
        <taxon>Fungi</taxon>
        <taxon>Dikarya</taxon>
        <taxon>Ascomycota</taxon>
        <taxon>Pezizomycotina</taxon>
        <taxon>Eurotiomycetes</taxon>
        <taxon>Chaetothyriomycetidae</taxon>
        <taxon>Chaetothyriales</taxon>
        <taxon>Herpotrichiellaceae</taxon>
        <taxon>Cladophialophora</taxon>
    </lineage>
</organism>
<dbReference type="CDD" id="cd17480">
    <property type="entry name" value="MFS_SLC40A1_like"/>
    <property type="match status" value="1"/>
</dbReference>
<feature type="transmembrane region" description="Helical" evidence="7">
    <location>
        <begin position="477"/>
        <end position="495"/>
    </location>
</feature>
<name>A0A0D2BWZ2_9EURO</name>
<keyword evidence="5 7" id="KW-1133">Transmembrane helix</keyword>
<comment type="subcellular location">
    <subcellularLocation>
        <location evidence="1 7">Membrane</location>
        <topology evidence="1 7">Multi-pass membrane protein</topology>
    </subcellularLocation>
</comment>
<keyword evidence="7" id="KW-0406">Ion transport</keyword>
<feature type="transmembrane region" description="Helical" evidence="7">
    <location>
        <begin position="166"/>
        <end position="184"/>
    </location>
</feature>
<reference evidence="9 10" key="1">
    <citation type="submission" date="2015-01" db="EMBL/GenBank/DDBJ databases">
        <title>The Genome Sequence of Cladophialophora immunda CBS83496.</title>
        <authorList>
            <consortium name="The Broad Institute Genomics Platform"/>
            <person name="Cuomo C."/>
            <person name="de Hoog S."/>
            <person name="Gorbushina A."/>
            <person name="Stielow B."/>
            <person name="Teixiera M."/>
            <person name="Abouelleil A."/>
            <person name="Chapman S.B."/>
            <person name="Priest M."/>
            <person name="Young S.K."/>
            <person name="Wortman J."/>
            <person name="Nusbaum C."/>
            <person name="Birren B."/>
        </authorList>
    </citation>
    <scope>NUCLEOTIDE SEQUENCE [LARGE SCALE GENOMIC DNA]</scope>
    <source>
        <strain evidence="9 10">CBS 83496</strain>
    </source>
</reference>
<dbReference type="OrthoDB" id="648861at2759"/>
<evidence type="ECO:0000256" key="3">
    <source>
        <dbReference type="ARBA" id="ARBA00022448"/>
    </source>
</evidence>
<dbReference type="InterPro" id="IPR009716">
    <property type="entry name" value="Ferroportin-1"/>
</dbReference>
<evidence type="ECO:0000256" key="7">
    <source>
        <dbReference type="RuleBase" id="RU365065"/>
    </source>
</evidence>
<evidence type="ECO:0000256" key="2">
    <source>
        <dbReference type="ARBA" id="ARBA00006279"/>
    </source>
</evidence>
<dbReference type="HOGENOM" id="CLU_020370_5_0_1"/>
<feature type="transmembrane region" description="Helical" evidence="7">
    <location>
        <begin position="347"/>
        <end position="374"/>
    </location>
</feature>
<dbReference type="PANTHER" id="PTHR11660">
    <property type="entry name" value="SOLUTE CARRIER FAMILY 40 MEMBER"/>
    <property type="match status" value="1"/>
</dbReference>
<keyword evidence="4 7" id="KW-0812">Transmembrane</keyword>
<evidence type="ECO:0000256" key="5">
    <source>
        <dbReference type="ARBA" id="ARBA00022989"/>
    </source>
</evidence>
<gene>
    <name evidence="9" type="ORF">PV07_11795</name>
</gene>
<dbReference type="PANTHER" id="PTHR11660:SF57">
    <property type="entry name" value="SOLUTE CARRIER FAMILY 40 MEMBER"/>
    <property type="match status" value="1"/>
</dbReference>
<feature type="transmembrane region" description="Helical" evidence="7">
    <location>
        <begin position="314"/>
        <end position="341"/>
    </location>
</feature>
<feature type="region of interest" description="Disordered" evidence="8">
    <location>
        <begin position="19"/>
        <end position="41"/>
    </location>
</feature>
<dbReference type="STRING" id="569365.A0A0D2BWZ2"/>
<evidence type="ECO:0000256" key="4">
    <source>
        <dbReference type="ARBA" id="ARBA00022692"/>
    </source>
</evidence>
<dbReference type="GO" id="GO:0005381">
    <property type="term" value="F:iron ion transmembrane transporter activity"/>
    <property type="evidence" value="ECO:0007669"/>
    <property type="project" value="UniProtKB-UniRule"/>
</dbReference>
<feature type="region of interest" description="Disordered" evidence="8">
    <location>
        <begin position="274"/>
        <end position="293"/>
    </location>
</feature>
<feature type="transmembrane region" description="Helical" evidence="7">
    <location>
        <begin position="102"/>
        <end position="124"/>
    </location>
</feature>
<sequence>MADTTVLPSERIALSTLSSRDSLPDRGTDSNSPLSTRSLSEDNVPFLAPTDATGGSAKHAISPGLARRLYVSHFLSTWNFRGFEFGAVLFLANIFPKTLLPLSIYALVRALAAIVFAPLIGRYIDTGPRLQVVRNSIVYQRSAVVLSCGIFYVMLWQRPHLETWNLYALLAVASVLACVEKLCAIMNTVSVERDWVVVIAGDNEATLRTLNSQMRRIDLFCKLCSPLLIASLESYNTKVAVAVMGSVNAMSTIAEYIFIARVYAAFPNLVRDNPPPTTNDECGDDLGQASGSAPQEPVRLSLWRDLKIYTSQGAFLPSVSLSILYLTVLSFSGQMVTYLLASGYTSTVIAVMRLISTGCEMSATWVAPLAMAWIGPIRSGLWFLNLQMACLAVALSLFWMIGSPFWAASGLIAGTILSRIGLWGFELSAQVIIQEQVEPEYRGSFSTTESSIQNIFELCAYASTIIFPQPASFKWPATMSVAAVYTAGALYASFVRRRRGHLVHLSKCLEGRKHSTLESGRLCQRCRSDIG</sequence>